<evidence type="ECO:0000256" key="4">
    <source>
        <dbReference type="ARBA" id="ARBA00023163"/>
    </source>
</evidence>
<evidence type="ECO:0000256" key="2">
    <source>
        <dbReference type="ARBA" id="ARBA00023015"/>
    </source>
</evidence>
<evidence type="ECO:0000313" key="6">
    <source>
        <dbReference type="EMBL" id="KAH7574308.1"/>
    </source>
</evidence>
<keyword evidence="7" id="KW-1185">Reference proteome</keyword>
<sequence>MGRAPCCDKTKVKRGPWSPEEDATLIRYLETHGIGVSLTNKISSSSGNKFPESNPQLPDSSSTVPSICYDHHRDDHLHFSVSQPQMISSSPFPILSDMGFGSTVTTTTTQQSLMSTDPADHFPHPEMAGVSDLIISTKLKNNSSPIFTTSSQEGGSSSVSADSISLAGNINGGGSAVVEEDQGSILMDFSYGIGANPYNEFINSGGLWFQDQKASHHHDHEAALSYCCYPNLGDSSSYDDIKPPQGLNQSVINQY</sequence>
<proteinExistence type="predicted"/>
<evidence type="ECO:0000313" key="7">
    <source>
        <dbReference type="Proteomes" id="UP000827721"/>
    </source>
</evidence>
<gene>
    <name evidence="6" type="ORF">JRO89_XS03G0280200</name>
</gene>
<evidence type="ECO:0000256" key="1">
    <source>
        <dbReference type="ARBA" id="ARBA00022737"/>
    </source>
</evidence>
<comment type="caution">
    <text evidence="6">The sequence shown here is derived from an EMBL/GenBank/DDBJ whole genome shotgun (WGS) entry which is preliminary data.</text>
</comment>
<dbReference type="PANTHER" id="PTHR48000">
    <property type="entry name" value="OS09G0431300 PROTEIN"/>
    <property type="match status" value="1"/>
</dbReference>
<organism evidence="6 7">
    <name type="scientific">Xanthoceras sorbifolium</name>
    <dbReference type="NCBI Taxonomy" id="99658"/>
    <lineage>
        <taxon>Eukaryota</taxon>
        <taxon>Viridiplantae</taxon>
        <taxon>Streptophyta</taxon>
        <taxon>Embryophyta</taxon>
        <taxon>Tracheophyta</taxon>
        <taxon>Spermatophyta</taxon>
        <taxon>Magnoliopsida</taxon>
        <taxon>eudicotyledons</taxon>
        <taxon>Gunneridae</taxon>
        <taxon>Pentapetalae</taxon>
        <taxon>rosids</taxon>
        <taxon>malvids</taxon>
        <taxon>Sapindales</taxon>
        <taxon>Sapindaceae</taxon>
        <taxon>Xanthoceroideae</taxon>
        <taxon>Xanthoceras</taxon>
    </lineage>
</organism>
<evidence type="ECO:0000256" key="5">
    <source>
        <dbReference type="SAM" id="MobiDB-lite"/>
    </source>
</evidence>
<reference evidence="6 7" key="1">
    <citation type="submission" date="2021-02" db="EMBL/GenBank/DDBJ databases">
        <title>Plant Genome Project.</title>
        <authorList>
            <person name="Zhang R.-G."/>
        </authorList>
    </citation>
    <scope>NUCLEOTIDE SEQUENCE [LARGE SCALE GENOMIC DNA]</scope>
    <source>
        <tissue evidence="6">Leaves</tissue>
    </source>
</reference>
<dbReference type="PANTHER" id="PTHR48000:SF46">
    <property type="entry name" value="TRANSCRIPTION FACTOR MYB36"/>
    <property type="match status" value="1"/>
</dbReference>
<name>A0ABQ8ICD2_9ROSI</name>
<dbReference type="EMBL" id="JAFEMO010000003">
    <property type="protein sequence ID" value="KAH7574308.1"/>
    <property type="molecule type" value="Genomic_DNA"/>
</dbReference>
<feature type="region of interest" description="Disordered" evidence="5">
    <location>
        <begin position="40"/>
        <end position="63"/>
    </location>
</feature>
<keyword evidence="2" id="KW-0805">Transcription regulation</keyword>
<dbReference type="Proteomes" id="UP000827721">
    <property type="component" value="Unassembled WGS sequence"/>
</dbReference>
<protein>
    <submittedName>
        <fullName evidence="6">Uncharacterized protein</fullName>
    </submittedName>
</protein>
<keyword evidence="1" id="KW-0677">Repeat</keyword>
<accession>A0ABQ8ICD2</accession>
<keyword evidence="4" id="KW-0804">Transcription</keyword>
<evidence type="ECO:0000256" key="3">
    <source>
        <dbReference type="ARBA" id="ARBA00023125"/>
    </source>
</evidence>
<keyword evidence="3" id="KW-0238">DNA-binding</keyword>